<name>A0A914PT60_9BILA</name>
<keyword evidence="2" id="KW-1185">Reference proteome</keyword>
<organism evidence="2 3">
    <name type="scientific">Panagrolaimus davidi</name>
    <dbReference type="NCBI Taxonomy" id="227884"/>
    <lineage>
        <taxon>Eukaryota</taxon>
        <taxon>Metazoa</taxon>
        <taxon>Ecdysozoa</taxon>
        <taxon>Nematoda</taxon>
        <taxon>Chromadorea</taxon>
        <taxon>Rhabditida</taxon>
        <taxon>Tylenchina</taxon>
        <taxon>Panagrolaimomorpha</taxon>
        <taxon>Panagrolaimoidea</taxon>
        <taxon>Panagrolaimidae</taxon>
        <taxon>Panagrolaimus</taxon>
    </lineage>
</organism>
<evidence type="ECO:0000313" key="2">
    <source>
        <dbReference type="Proteomes" id="UP000887578"/>
    </source>
</evidence>
<sequence length="127" mass="14185">MSLKRKFHELRRLFRHQTIQFIAFALVILCVERAGEHISHVRGGRSNFNAIPDNGELPGSEDPETVLKDSLGNFEPAEEIDAGTPGELGKPVHIDSSLPDVKRAFSDFGFNTYVSDMISMNRSLPDM</sequence>
<dbReference type="Gene3D" id="3.90.550.10">
    <property type="entry name" value="Spore Coat Polysaccharide Biosynthesis Protein SpsA, Chain A"/>
    <property type="match status" value="1"/>
</dbReference>
<accession>A0A914PT60</accession>
<evidence type="ECO:0000313" key="3">
    <source>
        <dbReference type="WBParaSite" id="PDA_v2.g21371.t1"/>
    </source>
</evidence>
<evidence type="ECO:0000256" key="1">
    <source>
        <dbReference type="SAM" id="MobiDB-lite"/>
    </source>
</evidence>
<dbReference type="InterPro" id="IPR029044">
    <property type="entry name" value="Nucleotide-diphossugar_trans"/>
</dbReference>
<dbReference type="WBParaSite" id="PDA_v2.g21371.t1">
    <property type="protein sequence ID" value="PDA_v2.g21371.t1"/>
    <property type="gene ID" value="PDA_v2.g21371"/>
</dbReference>
<protein>
    <submittedName>
        <fullName evidence="3">Uncharacterized protein</fullName>
    </submittedName>
</protein>
<feature type="region of interest" description="Disordered" evidence="1">
    <location>
        <begin position="43"/>
        <end position="93"/>
    </location>
</feature>
<dbReference type="AlphaFoldDB" id="A0A914PT60"/>
<reference evidence="3" key="1">
    <citation type="submission" date="2022-11" db="UniProtKB">
        <authorList>
            <consortium name="WormBaseParasite"/>
        </authorList>
    </citation>
    <scope>IDENTIFICATION</scope>
</reference>
<dbReference type="Proteomes" id="UP000887578">
    <property type="component" value="Unplaced"/>
</dbReference>
<proteinExistence type="predicted"/>